<sequence>MAHGGTERFKIIESWMANMVGSAQRKSFGEIWRRVSVMWKPPWRRRAREALRAIPWVEGSWVLVLAWFAIVNAMYPSVMAMAM</sequence>
<evidence type="ECO:0000313" key="3">
    <source>
        <dbReference type="Proteomes" id="UP000653305"/>
    </source>
</evidence>
<keyword evidence="3" id="KW-1185">Reference proteome</keyword>
<keyword evidence="1" id="KW-1133">Transmembrane helix</keyword>
<keyword evidence="1" id="KW-0472">Membrane</keyword>
<evidence type="ECO:0000256" key="1">
    <source>
        <dbReference type="SAM" id="Phobius"/>
    </source>
</evidence>
<name>A0A830B4D1_9LAMI</name>
<evidence type="ECO:0000313" key="2">
    <source>
        <dbReference type="EMBL" id="GFP81957.1"/>
    </source>
</evidence>
<dbReference type="AlphaFoldDB" id="A0A830B4D1"/>
<accession>A0A830B4D1</accession>
<feature type="transmembrane region" description="Helical" evidence="1">
    <location>
        <begin position="53"/>
        <end position="75"/>
    </location>
</feature>
<protein>
    <submittedName>
        <fullName evidence="2">Uncharacterized protein</fullName>
    </submittedName>
</protein>
<keyword evidence="1" id="KW-0812">Transmembrane</keyword>
<dbReference type="Proteomes" id="UP000653305">
    <property type="component" value="Unassembled WGS sequence"/>
</dbReference>
<reference evidence="2" key="1">
    <citation type="submission" date="2020-07" db="EMBL/GenBank/DDBJ databases">
        <title>Ethylene signaling mediates host invasion by parasitic plants.</title>
        <authorList>
            <person name="Yoshida S."/>
        </authorList>
    </citation>
    <scope>NUCLEOTIDE SEQUENCE</scope>
    <source>
        <strain evidence="2">Okayama</strain>
    </source>
</reference>
<organism evidence="2 3">
    <name type="scientific">Phtheirospermum japonicum</name>
    <dbReference type="NCBI Taxonomy" id="374723"/>
    <lineage>
        <taxon>Eukaryota</taxon>
        <taxon>Viridiplantae</taxon>
        <taxon>Streptophyta</taxon>
        <taxon>Embryophyta</taxon>
        <taxon>Tracheophyta</taxon>
        <taxon>Spermatophyta</taxon>
        <taxon>Magnoliopsida</taxon>
        <taxon>eudicotyledons</taxon>
        <taxon>Gunneridae</taxon>
        <taxon>Pentapetalae</taxon>
        <taxon>asterids</taxon>
        <taxon>lamiids</taxon>
        <taxon>Lamiales</taxon>
        <taxon>Orobanchaceae</taxon>
        <taxon>Orobanchaceae incertae sedis</taxon>
        <taxon>Phtheirospermum</taxon>
    </lineage>
</organism>
<dbReference type="EMBL" id="BMAC01000036">
    <property type="protein sequence ID" value="GFP81957.1"/>
    <property type="molecule type" value="Genomic_DNA"/>
</dbReference>
<gene>
    <name evidence="2" type="ORF">PHJA_000339000</name>
</gene>
<comment type="caution">
    <text evidence="2">The sequence shown here is derived from an EMBL/GenBank/DDBJ whole genome shotgun (WGS) entry which is preliminary data.</text>
</comment>
<proteinExistence type="predicted"/>